<feature type="domain" description="ATP-grasp" evidence="2">
    <location>
        <begin position="99"/>
        <end position="297"/>
    </location>
</feature>
<dbReference type="PROSITE" id="PS50975">
    <property type="entry name" value="ATP_GRASP"/>
    <property type="match status" value="1"/>
</dbReference>
<gene>
    <name evidence="3" type="ORF">UY82_C0067G0006</name>
</gene>
<keyword evidence="1" id="KW-0067">ATP-binding</keyword>
<dbReference type="GO" id="GO:0005524">
    <property type="term" value="F:ATP binding"/>
    <property type="evidence" value="ECO:0007669"/>
    <property type="project" value="UniProtKB-UniRule"/>
</dbReference>
<evidence type="ECO:0000259" key="2">
    <source>
        <dbReference type="PROSITE" id="PS50975"/>
    </source>
</evidence>
<keyword evidence="1" id="KW-0547">Nucleotide-binding</keyword>
<evidence type="ECO:0000313" key="4">
    <source>
        <dbReference type="Proteomes" id="UP000033865"/>
    </source>
</evidence>
<reference evidence="3 4" key="1">
    <citation type="journal article" date="2015" name="Nature">
        <title>rRNA introns, odd ribosomes, and small enigmatic genomes across a large radiation of phyla.</title>
        <authorList>
            <person name="Brown C.T."/>
            <person name="Hug L.A."/>
            <person name="Thomas B.C."/>
            <person name="Sharon I."/>
            <person name="Castelle C.J."/>
            <person name="Singh A."/>
            <person name="Wilkins M.J."/>
            <person name="Williams K.H."/>
            <person name="Banfield J.F."/>
        </authorList>
    </citation>
    <scope>NUCLEOTIDE SEQUENCE [LARGE SCALE GENOMIC DNA]</scope>
</reference>
<name>A0A0G1XUE1_9BACT</name>
<sequence>MKKIEFNEEFFFVHPHGLYLEGAQMALPGLRFIVDRPGLNSTAALLQDARTQAELPAGARLLLMKPAPKIEFLAREHGWRLVSVSSELNRRFENKLTIGTGFAQANLPSLQFEVSRPKDLSWEDVLERLGTKLVVQTERGHAGSGSYLIDSEDEWKRLVVGQGDYETKLMPFVEGETWTLNACVTHYGTLVSRPFLQLQNLPWCGADNPLTTCGNWHKEIEDGLAFEIMKHAERFGDEMHRASYRGWFGLDVLVQGEEIKGFIECNPRLTASTGIFTRLQVEAGQTPLLTLHVLELLGCDYELDLLLEQEKLNQGFEEYHIVLRNGSAEPIVCPEPEPQAGVEMISRKPGTPIPPGEPYALAVAKQPFSLSPTH</sequence>
<dbReference type="InterPro" id="IPR011761">
    <property type="entry name" value="ATP-grasp"/>
</dbReference>
<dbReference type="Proteomes" id="UP000033865">
    <property type="component" value="Unassembled WGS sequence"/>
</dbReference>
<accession>A0A0G1XUE1</accession>
<evidence type="ECO:0000313" key="3">
    <source>
        <dbReference type="EMBL" id="KKW34555.1"/>
    </source>
</evidence>
<protein>
    <submittedName>
        <fullName evidence="3">Biotin carboxylase-like protein</fullName>
    </submittedName>
</protein>
<dbReference type="AlphaFoldDB" id="A0A0G1XUE1"/>
<organism evidence="3 4">
    <name type="scientific">Candidatus Uhrbacteria bacterium GW2011_GWC2_53_7</name>
    <dbReference type="NCBI Taxonomy" id="1618986"/>
    <lineage>
        <taxon>Bacteria</taxon>
        <taxon>Candidatus Uhriibacteriota</taxon>
    </lineage>
</organism>
<dbReference type="EMBL" id="LCRN01000067">
    <property type="protein sequence ID" value="KKW34555.1"/>
    <property type="molecule type" value="Genomic_DNA"/>
</dbReference>
<comment type="caution">
    <text evidence="3">The sequence shown here is derived from an EMBL/GenBank/DDBJ whole genome shotgun (WGS) entry which is preliminary data.</text>
</comment>
<proteinExistence type="predicted"/>
<dbReference type="GO" id="GO:0046872">
    <property type="term" value="F:metal ion binding"/>
    <property type="evidence" value="ECO:0007669"/>
    <property type="project" value="InterPro"/>
</dbReference>
<dbReference type="Gene3D" id="3.30.470.20">
    <property type="entry name" value="ATP-grasp fold, B domain"/>
    <property type="match status" value="1"/>
</dbReference>
<dbReference type="SUPFAM" id="SSF56059">
    <property type="entry name" value="Glutathione synthetase ATP-binding domain-like"/>
    <property type="match status" value="1"/>
</dbReference>
<evidence type="ECO:0000256" key="1">
    <source>
        <dbReference type="PROSITE-ProRule" id="PRU00409"/>
    </source>
</evidence>